<dbReference type="InterPro" id="IPR023365">
    <property type="entry name" value="Sortase_dom-sf"/>
</dbReference>
<evidence type="ECO:0000313" key="5">
    <source>
        <dbReference type="Proteomes" id="UP000681035"/>
    </source>
</evidence>
<protein>
    <submittedName>
        <fullName evidence="4">SrtB family sortase</fullName>
    </submittedName>
</protein>
<dbReference type="EMBL" id="AP023418">
    <property type="protein sequence ID" value="BCK80785.1"/>
    <property type="molecule type" value="Genomic_DNA"/>
</dbReference>
<dbReference type="Gene3D" id="2.40.260.10">
    <property type="entry name" value="Sortase"/>
    <property type="match status" value="1"/>
</dbReference>
<dbReference type="NCBIfam" id="TIGR03064">
    <property type="entry name" value="sortase_srtB"/>
    <property type="match status" value="1"/>
</dbReference>
<keyword evidence="3" id="KW-0812">Transmembrane</keyword>
<dbReference type="SUPFAM" id="SSF63817">
    <property type="entry name" value="Sortase"/>
    <property type="match status" value="1"/>
</dbReference>
<dbReference type="RefSeq" id="WP_213541645.1">
    <property type="nucleotide sequence ID" value="NZ_AP023418.1"/>
</dbReference>
<feature type="active site" description="Acyl-thioester intermediate" evidence="2">
    <location>
        <position position="227"/>
    </location>
</feature>
<feature type="transmembrane region" description="Helical" evidence="3">
    <location>
        <begin position="6"/>
        <end position="29"/>
    </location>
</feature>
<dbReference type="InterPro" id="IPR009835">
    <property type="entry name" value="SrtB"/>
</dbReference>
<reference evidence="4" key="1">
    <citation type="submission" date="2020-09" db="EMBL/GenBank/DDBJ databases">
        <title>New species isolated from human feces.</title>
        <authorList>
            <person name="Kitahara M."/>
            <person name="Shigeno Y."/>
            <person name="Shime M."/>
            <person name="Matsumoto Y."/>
            <person name="Nakamura S."/>
            <person name="Motooka D."/>
            <person name="Fukuoka S."/>
            <person name="Nishikawa H."/>
            <person name="Benno Y."/>
        </authorList>
    </citation>
    <scope>NUCLEOTIDE SEQUENCE</scope>
    <source>
        <strain evidence="4">MM50</strain>
    </source>
</reference>
<evidence type="ECO:0000313" key="4">
    <source>
        <dbReference type="EMBL" id="BCK80785.1"/>
    </source>
</evidence>
<dbReference type="InterPro" id="IPR005754">
    <property type="entry name" value="Sortase"/>
</dbReference>
<keyword evidence="1" id="KW-0378">Hydrolase</keyword>
<evidence type="ECO:0000256" key="2">
    <source>
        <dbReference type="PIRSR" id="PIRSR605754-1"/>
    </source>
</evidence>
<keyword evidence="3" id="KW-1133">Transmembrane helix</keyword>
<evidence type="ECO:0000256" key="3">
    <source>
        <dbReference type="SAM" id="Phobius"/>
    </source>
</evidence>
<dbReference type="KEGG" id="vcop:MM50RIKEN_05480"/>
<dbReference type="Pfam" id="PF04203">
    <property type="entry name" value="Sortase"/>
    <property type="match status" value="1"/>
</dbReference>
<dbReference type="CDD" id="cd05826">
    <property type="entry name" value="Sortase_B"/>
    <property type="match status" value="1"/>
</dbReference>
<dbReference type="Proteomes" id="UP000681035">
    <property type="component" value="Chromosome"/>
</dbReference>
<name>A0A810Q2S1_9FIRM</name>
<feature type="active site" description="Proton donor/acceptor" evidence="2">
    <location>
        <position position="136"/>
    </location>
</feature>
<sequence length="256" mass="28648">MKKAVYYILLAVFIGVFLFAAYQIGSYMLEKHKSDEVLKDAGKYVYIPDLSSDEEPEGEPEQVYVDFAALEGVNSDIVAWLYGADTGLNYPIVQAEDNDYYLYRLLDGTWNKNGTIFMDYVNRSDFSDQNTLVYGHHMKSGAMFGALVQYKKQEFYDAHPYLYLYTPQQSYRLDLIAGSVVDYDDAVYSTVLSADTVSALVRSSRFESKTPVPEDLSSAHLVTLSTCSYEFEDARFVVVGVLTAIDPVAAPTGSGE</sequence>
<accession>A0A810Q2S1</accession>
<organism evidence="4 5">
    <name type="scientific">Vescimonas coprocola</name>
    <dbReference type="NCBI Taxonomy" id="2714355"/>
    <lineage>
        <taxon>Bacteria</taxon>
        <taxon>Bacillati</taxon>
        <taxon>Bacillota</taxon>
        <taxon>Clostridia</taxon>
        <taxon>Eubacteriales</taxon>
        <taxon>Oscillospiraceae</taxon>
        <taxon>Vescimonas</taxon>
    </lineage>
</organism>
<gene>
    <name evidence="4" type="ORF">MM50RIKEN_05480</name>
</gene>
<keyword evidence="3" id="KW-0472">Membrane</keyword>
<keyword evidence="5" id="KW-1185">Reference proteome</keyword>
<evidence type="ECO:0000256" key="1">
    <source>
        <dbReference type="ARBA" id="ARBA00022801"/>
    </source>
</evidence>
<dbReference type="GO" id="GO:0016787">
    <property type="term" value="F:hydrolase activity"/>
    <property type="evidence" value="ECO:0007669"/>
    <property type="project" value="UniProtKB-KW"/>
</dbReference>
<proteinExistence type="predicted"/>
<dbReference type="AlphaFoldDB" id="A0A810Q2S1"/>